<proteinExistence type="predicted"/>
<feature type="region of interest" description="Disordered" evidence="1">
    <location>
        <begin position="1"/>
        <end position="23"/>
    </location>
</feature>
<evidence type="ECO:0000256" key="1">
    <source>
        <dbReference type="SAM" id="MobiDB-lite"/>
    </source>
</evidence>
<dbReference type="RefSeq" id="XP_018138927.1">
    <property type="nucleotide sequence ID" value="XM_018281833.1"/>
</dbReference>
<name>A0A179F6Q1_METCM</name>
<reference evidence="2 3" key="1">
    <citation type="journal article" date="2016" name="PLoS Pathog.">
        <title>Biosynthesis of antibiotic leucinostatins in bio-control fungus Purpureocillium lilacinum and their inhibition on phytophthora revealed by genome mining.</title>
        <authorList>
            <person name="Wang G."/>
            <person name="Liu Z."/>
            <person name="Lin R."/>
            <person name="Li E."/>
            <person name="Mao Z."/>
            <person name="Ling J."/>
            <person name="Yang Y."/>
            <person name="Yin W.B."/>
            <person name="Xie B."/>
        </authorList>
    </citation>
    <scope>NUCLEOTIDE SEQUENCE [LARGE SCALE GENOMIC DNA]</scope>
    <source>
        <strain evidence="2">170</strain>
    </source>
</reference>
<dbReference type="KEGG" id="pchm:VFPPC_02134"/>
<feature type="compositionally biased region" description="Basic and acidic residues" evidence="1">
    <location>
        <begin position="7"/>
        <end position="16"/>
    </location>
</feature>
<comment type="caution">
    <text evidence="2">The sequence shown here is derived from an EMBL/GenBank/DDBJ whole genome shotgun (WGS) entry which is preliminary data.</text>
</comment>
<dbReference type="Proteomes" id="UP000078397">
    <property type="component" value="Unassembled WGS sequence"/>
</dbReference>
<accession>A0A179F6Q1</accession>
<dbReference type="EMBL" id="LSBJ02000001">
    <property type="protein sequence ID" value="OAQ61118.1"/>
    <property type="molecule type" value="Genomic_DNA"/>
</dbReference>
<dbReference type="AlphaFoldDB" id="A0A179F6Q1"/>
<sequence length="72" mass="7690">MSSKPQELSRHPDKSISGRGSSRLLTGRIDVHVAAGKRPNVLAADLARPAISGAYHASMMSTIKMSWSTESP</sequence>
<organism evidence="2 3">
    <name type="scientific">Pochonia chlamydosporia 170</name>
    <dbReference type="NCBI Taxonomy" id="1380566"/>
    <lineage>
        <taxon>Eukaryota</taxon>
        <taxon>Fungi</taxon>
        <taxon>Dikarya</taxon>
        <taxon>Ascomycota</taxon>
        <taxon>Pezizomycotina</taxon>
        <taxon>Sordariomycetes</taxon>
        <taxon>Hypocreomycetidae</taxon>
        <taxon>Hypocreales</taxon>
        <taxon>Clavicipitaceae</taxon>
        <taxon>Pochonia</taxon>
    </lineage>
</organism>
<protein>
    <submittedName>
        <fullName evidence="2">Uncharacterized protein</fullName>
    </submittedName>
</protein>
<keyword evidence="3" id="KW-1185">Reference proteome</keyword>
<evidence type="ECO:0000313" key="3">
    <source>
        <dbReference type="Proteomes" id="UP000078397"/>
    </source>
</evidence>
<gene>
    <name evidence="2" type="ORF">VFPPC_02134</name>
</gene>
<dbReference type="GeneID" id="28845827"/>
<evidence type="ECO:0000313" key="2">
    <source>
        <dbReference type="EMBL" id="OAQ61118.1"/>
    </source>
</evidence>